<organism evidence="2 3">
    <name type="scientific">Paraphoma chrysanthemicola</name>
    <dbReference type="NCBI Taxonomy" id="798071"/>
    <lineage>
        <taxon>Eukaryota</taxon>
        <taxon>Fungi</taxon>
        <taxon>Dikarya</taxon>
        <taxon>Ascomycota</taxon>
        <taxon>Pezizomycotina</taxon>
        <taxon>Dothideomycetes</taxon>
        <taxon>Pleosporomycetidae</taxon>
        <taxon>Pleosporales</taxon>
        <taxon>Pleosporineae</taxon>
        <taxon>Phaeosphaeriaceae</taxon>
        <taxon>Paraphoma</taxon>
    </lineage>
</organism>
<proteinExistence type="predicted"/>
<dbReference type="AlphaFoldDB" id="A0A8K0RFK1"/>
<dbReference type="EMBL" id="JAGMVJ010000004">
    <property type="protein sequence ID" value="KAH7091643.1"/>
    <property type="molecule type" value="Genomic_DNA"/>
</dbReference>
<protein>
    <recommendedName>
        <fullName evidence="4">Arrestin-like N-terminal domain-containing protein</fullName>
    </recommendedName>
</protein>
<evidence type="ECO:0000313" key="3">
    <source>
        <dbReference type="Proteomes" id="UP000813461"/>
    </source>
</evidence>
<comment type="caution">
    <text evidence="2">The sequence shown here is derived from an EMBL/GenBank/DDBJ whole genome shotgun (WGS) entry which is preliminary data.</text>
</comment>
<sequence>MSNSGQSTSQQQPRQLYCYVAQPSLYSDHYPNRENTPEGLVSIALTRSSHRSLNTNNDAVKGVVLVQTKIKAQRVSIKFIGRSTCRVTNDRNPGSHHTATIDLFCHEKLLLPRDVPSANCPAGRVEYPFEFRFPEHVELDPTLQNNAPFKPDDVFEHEKGHQLPPSLWWNENTVRSEYFLEAEFITEHRSFTLNPVAVHQLRFSPSVPEVGLPEPTALLPTPPIRFERRSRPSTPEPGQGRRGPLKRLKSSLKSDKTEEPSLTSLLVLSVPSQYRVGAATALKVSLQATLSDGLTQPEPVYLRGIRAQALAYINYRIPTSSASNGEIRKDSTVKFDLFNRRYGKPGLEISNNTSIEAFNINVIVPPTFKTYGVAVTYDVRYDLLLECGGKESEHEVEVKDVTIAPMTREGGHLGPPETPPPQRGSMESAAPSYGWYGHLRSRSVSVWRPESPPPGYSQE</sequence>
<evidence type="ECO:0000313" key="2">
    <source>
        <dbReference type="EMBL" id="KAH7091643.1"/>
    </source>
</evidence>
<dbReference type="Gene3D" id="2.60.40.640">
    <property type="match status" value="1"/>
</dbReference>
<name>A0A8K0RFK1_9PLEO</name>
<dbReference type="Proteomes" id="UP000813461">
    <property type="component" value="Unassembled WGS sequence"/>
</dbReference>
<feature type="region of interest" description="Disordered" evidence="1">
    <location>
        <begin position="405"/>
        <end position="431"/>
    </location>
</feature>
<reference evidence="2" key="1">
    <citation type="journal article" date="2021" name="Nat. Commun.">
        <title>Genetic determinants of endophytism in the Arabidopsis root mycobiome.</title>
        <authorList>
            <person name="Mesny F."/>
            <person name="Miyauchi S."/>
            <person name="Thiergart T."/>
            <person name="Pickel B."/>
            <person name="Atanasova L."/>
            <person name="Karlsson M."/>
            <person name="Huettel B."/>
            <person name="Barry K.W."/>
            <person name="Haridas S."/>
            <person name="Chen C."/>
            <person name="Bauer D."/>
            <person name="Andreopoulos W."/>
            <person name="Pangilinan J."/>
            <person name="LaButti K."/>
            <person name="Riley R."/>
            <person name="Lipzen A."/>
            <person name="Clum A."/>
            <person name="Drula E."/>
            <person name="Henrissat B."/>
            <person name="Kohler A."/>
            <person name="Grigoriev I.V."/>
            <person name="Martin F.M."/>
            <person name="Hacquard S."/>
        </authorList>
    </citation>
    <scope>NUCLEOTIDE SEQUENCE</scope>
    <source>
        <strain evidence="2">MPI-SDFR-AT-0120</strain>
    </source>
</reference>
<gene>
    <name evidence="2" type="ORF">FB567DRAFT_567881</name>
</gene>
<evidence type="ECO:0000256" key="1">
    <source>
        <dbReference type="SAM" id="MobiDB-lite"/>
    </source>
</evidence>
<dbReference type="OrthoDB" id="2333384at2759"/>
<keyword evidence="3" id="KW-1185">Reference proteome</keyword>
<feature type="region of interest" description="Disordered" evidence="1">
    <location>
        <begin position="211"/>
        <end position="256"/>
    </location>
</feature>
<accession>A0A8K0RFK1</accession>
<dbReference type="InterPro" id="IPR014752">
    <property type="entry name" value="Arrestin-like_C"/>
</dbReference>
<evidence type="ECO:0008006" key="4">
    <source>
        <dbReference type="Google" id="ProtNLM"/>
    </source>
</evidence>